<keyword evidence="2" id="KW-1185">Reference proteome</keyword>
<evidence type="ECO:0000313" key="1">
    <source>
        <dbReference type="EMBL" id="GGP15574.1"/>
    </source>
</evidence>
<organism evidence="1 2">
    <name type="scientific">Oceanobacillus neutriphilus</name>
    <dbReference type="NCBI Taxonomy" id="531815"/>
    <lineage>
        <taxon>Bacteria</taxon>
        <taxon>Bacillati</taxon>
        <taxon>Bacillota</taxon>
        <taxon>Bacilli</taxon>
        <taxon>Bacillales</taxon>
        <taxon>Bacillaceae</taxon>
        <taxon>Oceanobacillus</taxon>
    </lineage>
</organism>
<protein>
    <submittedName>
        <fullName evidence="1">Uncharacterized protein</fullName>
    </submittedName>
</protein>
<gene>
    <name evidence="1" type="ORF">GCM10011346_44090</name>
</gene>
<dbReference type="RefSeq" id="WP_229720329.1">
    <property type="nucleotide sequence ID" value="NZ_BMLW01000015.1"/>
</dbReference>
<accession>A0ABQ2P120</accession>
<evidence type="ECO:0000313" key="2">
    <source>
        <dbReference type="Proteomes" id="UP000641206"/>
    </source>
</evidence>
<name>A0ABQ2P120_9BACI</name>
<proteinExistence type="predicted"/>
<sequence length="71" mass="8225">MNCDKELINHHINVLFKHDSKDRMTVVNEPPYRPAPKVFIGSTKEGTVVKVCRHTACFSYNRIGKDFAKEY</sequence>
<reference evidence="2" key="1">
    <citation type="journal article" date="2019" name="Int. J. Syst. Evol. Microbiol.">
        <title>The Global Catalogue of Microorganisms (GCM) 10K type strain sequencing project: providing services to taxonomists for standard genome sequencing and annotation.</title>
        <authorList>
            <consortium name="The Broad Institute Genomics Platform"/>
            <consortium name="The Broad Institute Genome Sequencing Center for Infectious Disease"/>
            <person name="Wu L."/>
            <person name="Ma J."/>
        </authorList>
    </citation>
    <scope>NUCLEOTIDE SEQUENCE [LARGE SCALE GENOMIC DNA]</scope>
    <source>
        <strain evidence="2">CGMCC 1.7693</strain>
    </source>
</reference>
<dbReference type="Proteomes" id="UP000641206">
    <property type="component" value="Unassembled WGS sequence"/>
</dbReference>
<dbReference type="EMBL" id="BMLW01000015">
    <property type="protein sequence ID" value="GGP15574.1"/>
    <property type="molecule type" value="Genomic_DNA"/>
</dbReference>
<comment type="caution">
    <text evidence="1">The sequence shown here is derived from an EMBL/GenBank/DDBJ whole genome shotgun (WGS) entry which is preliminary data.</text>
</comment>